<reference evidence="6" key="1">
    <citation type="submission" date="2025-08" db="UniProtKB">
        <authorList>
            <consortium name="Ensembl"/>
        </authorList>
    </citation>
    <scope>IDENTIFICATION</scope>
</reference>
<evidence type="ECO:0000256" key="4">
    <source>
        <dbReference type="SAM" id="MobiDB-lite"/>
    </source>
</evidence>
<dbReference type="InterPro" id="IPR045028">
    <property type="entry name" value="DinG/Rad3-like"/>
</dbReference>
<evidence type="ECO:0000313" key="7">
    <source>
        <dbReference type="Proteomes" id="UP000694419"/>
    </source>
</evidence>
<feature type="region of interest" description="Disordered" evidence="4">
    <location>
        <begin position="1"/>
        <end position="33"/>
    </location>
</feature>
<dbReference type="AlphaFoldDB" id="A0A8C3K9G3"/>
<dbReference type="PROSITE" id="PS51193">
    <property type="entry name" value="HELICASE_ATP_BIND_2"/>
    <property type="match status" value="1"/>
</dbReference>
<feature type="compositionally biased region" description="Pro residues" evidence="4">
    <location>
        <begin position="1"/>
        <end position="11"/>
    </location>
</feature>
<dbReference type="Proteomes" id="UP000694419">
    <property type="component" value="Unplaced"/>
</dbReference>
<evidence type="ECO:0000256" key="1">
    <source>
        <dbReference type="ARBA" id="ARBA00022741"/>
    </source>
</evidence>
<dbReference type="GO" id="GO:0006366">
    <property type="term" value="P:transcription by RNA polymerase II"/>
    <property type="evidence" value="ECO:0007669"/>
    <property type="project" value="TreeGrafter"/>
</dbReference>
<evidence type="ECO:0000256" key="2">
    <source>
        <dbReference type="ARBA" id="ARBA00022801"/>
    </source>
</evidence>
<accession>A0A8C3K9G3</accession>
<keyword evidence="7" id="KW-1185">Reference proteome</keyword>
<name>A0A8C3K9G3_9CHAR</name>
<dbReference type="GO" id="GO:0003678">
    <property type="term" value="F:DNA helicase activity"/>
    <property type="evidence" value="ECO:0007669"/>
    <property type="project" value="TreeGrafter"/>
</dbReference>
<organism evidence="6 7">
    <name type="scientific">Calidris pygmaea</name>
    <name type="common">Spoon-billed sandpiper</name>
    <dbReference type="NCBI Taxonomy" id="425635"/>
    <lineage>
        <taxon>Eukaryota</taxon>
        <taxon>Metazoa</taxon>
        <taxon>Chordata</taxon>
        <taxon>Craniata</taxon>
        <taxon>Vertebrata</taxon>
        <taxon>Euteleostomi</taxon>
        <taxon>Archelosauria</taxon>
        <taxon>Archosauria</taxon>
        <taxon>Dinosauria</taxon>
        <taxon>Saurischia</taxon>
        <taxon>Theropoda</taxon>
        <taxon>Coelurosauria</taxon>
        <taxon>Aves</taxon>
        <taxon>Neognathae</taxon>
        <taxon>Neoaves</taxon>
        <taxon>Charadriiformes</taxon>
        <taxon>Scolopacidae</taxon>
        <taxon>Calidris</taxon>
    </lineage>
</organism>
<dbReference type="PANTHER" id="PTHR11472">
    <property type="entry name" value="DNA REPAIR DEAD HELICASE RAD3/XP-D SUBFAMILY MEMBER"/>
    <property type="match status" value="1"/>
</dbReference>
<dbReference type="GO" id="GO:0005524">
    <property type="term" value="F:ATP binding"/>
    <property type="evidence" value="ECO:0007669"/>
    <property type="project" value="UniProtKB-KW"/>
</dbReference>
<protein>
    <recommendedName>
        <fullName evidence="5">Helicase ATP-binding domain-containing protein</fullName>
    </recommendedName>
</protein>
<evidence type="ECO:0000313" key="6">
    <source>
        <dbReference type="Ensembl" id="ENSCPGP00000020553.1"/>
    </source>
</evidence>
<keyword evidence="1" id="KW-0547">Nucleotide-binding</keyword>
<dbReference type="GO" id="GO:0003684">
    <property type="term" value="F:damaged DNA binding"/>
    <property type="evidence" value="ECO:0007669"/>
    <property type="project" value="TreeGrafter"/>
</dbReference>
<dbReference type="GO" id="GO:0005634">
    <property type="term" value="C:nucleus"/>
    <property type="evidence" value="ECO:0007669"/>
    <property type="project" value="TreeGrafter"/>
</dbReference>
<proteinExistence type="predicted"/>
<dbReference type="Ensembl" id="ENSCPGT00000022526.1">
    <property type="protein sequence ID" value="ENSCPGP00000020553.1"/>
    <property type="gene ID" value="ENSCPGG00000014385.1"/>
</dbReference>
<keyword evidence="3" id="KW-0067">ATP-binding</keyword>
<dbReference type="InterPro" id="IPR027417">
    <property type="entry name" value="P-loop_NTPase"/>
</dbReference>
<dbReference type="PANTHER" id="PTHR11472:SF1">
    <property type="entry name" value="GENERAL TRANSCRIPTION AND DNA REPAIR FACTOR IIH HELICASE SUBUNIT XPD"/>
    <property type="match status" value="1"/>
</dbReference>
<keyword evidence="2" id="KW-0378">Hydrolase</keyword>
<reference evidence="6" key="2">
    <citation type="submission" date="2025-09" db="UniProtKB">
        <authorList>
            <consortium name="Ensembl"/>
        </authorList>
    </citation>
    <scope>IDENTIFICATION</scope>
</reference>
<dbReference type="GO" id="GO:0016787">
    <property type="term" value="F:hydrolase activity"/>
    <property type="evidence" value="ECO:0007669"/>
    <property type="project" value="UniProtKB-KW"/>
</dbReference>
<sequence length="72" mass="7576">MGGSPWGPPPRLWGGASGKGGVSRQGHGVLEMPSGTGKTVSLLSLIVAYQRARPLDVSKLIYCSRTVPEIEK</sequence>
<feature type="domain" description="Helicase ATP-binding" evidence="5">
    <location>
        <begin position="1"/>
        <end position="72"/>
    </location>
</feature>
<dbReference type="GO" id="GO:0045951">
    <property type="term" value="P:positive regulation of mitotic recombination"/>
    <property type="evidence" value="ECO:0007669"/>
    <property type="project" value="TreeGrafter"/>
</dbReference>
<evidence type="ECO:0000259" key="5">
    <source>
        <dbReference type="PROSITE" id="PS51193"/>
    </source>
</evidence>
<dbReference type="InterPro" id="IPR014013">
    <property type="entry name" value="Helic_SF1/SF2_ATP-bd_DinG/Rad3"/>
</dbReference>
<dbReference type="Gene3D" id="3.40.50.300">
    <property type="entry name" value="P-loop containing nucleotide triphosphate hydrolases"/>
    <property type="match status" value="1"/>
</dbReference>
<evidence type="ECO:0000256" key="3">
    <source>
        <dbReference type="ARBA" id="ARBA00022840"/>
    </source>
</evidence>